<gene>
    <name evidence="1" type="ORF">V1477_013386</name>
</gene>
<dbReference type="Proteomes" id="UP001607303">
    <property type="component" value="Unassembled WGS sequence"/>
</dbReference>
<accession>A0ABD2BRC0</accession>
<dbReference type="EMBL" id="JAYRBN010000067">
    <property type="protein sequence ID" value="KAL2735130.1"/>
    <property type="molecule type" value="Genomic_DNA"/>
</dbReference>
<evidence type="ECO:0000313" key="2">
    <source>
        <dbReference type="Proteomes" id="UP001607303"/>
    </source>
</evidence>
<comment type="caution">
    <text evidence="1">The sequence shown here is derived from an EMBL/GenBank/DDBJ whole genome shotgun (WGS) entry which is preliminary data.</text>
</comment>
<organism evidence="1 2">
    <name type="scientific">Vespula maculifrons</name>
    <name type="common">Eastern yellow jacket</name>
    <name type="synonym">Wasp</name>
    <dbReference type="NCBI Taxonomy" id="7453"/>
    <lineage>
        <taxon>Eukaryota</taxon>
        <taxon>Metazoa</taxon>
        <taxon>Ecdysozoa</taxon>
        <taxon>Arthropoda</taxon>
        <taxon>Hexapoda</taxon>
        <taxon>Insecta</taxon>
        <taxon>Pterygota</taxon>
        <taxon>Neoptera</taxon>
        <taxon>Endopterygota</taxon>
        <taxon>Hymenoptera</taxon>
        <taxon>Apocrita</taxon>
        <taxon>Aculeata</taxon>
        <taxon>Vespoidea</taxon>
        <taxon>Vespidae</taxon>
        <taxon>Vespinae</taxon>
        <taxon>Vespula</taxon>
    </lineage>
</organism>
<protein>
    <submittedName>
        <fullName evidence="1">Uncharacterized protein</fullName>
    </submittedName>
</protein>
<sequence>METLEVLKGTLYKRKEDRGASAEALSLLCAAKVNCQVKSEMAANEQQRKKLKKNFAMKLFFGD</sequence>
<keyword evidence="2" id="KW-1185">Reference proteome</keyword>
<reference evidence="1 2" key="1">
    <citation type="journal article" date="2024" name="Ann. Entomol. Soc. Am.">
        <title>Genomic analyses of the southern and eastern yellowjacket wasps (Hymenoptera: Vespidae) reveal evolutionary signatures of social life.</title>
        <authorList>
            <person name="Catto M.A."/>
            <person name="Caine P.B."/>
            <person name="Orr S.E."/>
            <person name="Hunt B.G."/>
            <person name="Goodisman M.A.D."/>
        </authorList>
    </citation>
    <scope>NUCLEOTIDE SEQUENCE [LARGE SCALE GENOMIC DNA]</scope>
    <source>
        <strain evidence="1">232</strain>
        <tissue evidence="1">Head and thorax</tissue>
    </source>
</reference>
<name>A0ABD2BRC0_VESMC</name>
<evidence type="ECO:0000313" key="1">
    <source>
        <dbReference type="EMBL" id="KAL2735130.1"/>
    </source>
</evidence>
<proteinExistence type="predicted"/>
<dbReference type="AlphaFoldDB" id="A0ABD2BRC0"/>